<dbReference type="InterPro" id="IPR039421">
    <property type="entry name" value="Type_1_exporter"/>
</dbReference>
<organism evidence="10">
    <name type="scientific">freshwater metagenome</name>
    <dbReference type="NCBI Taxonomy" id="449393"/>
    <lineage>
        <taxon>unclassified sequences</taxon>
        <taxon>metagenomes</taxon>
        <taxon>ecological metagenomes</taxon>
    </lineage>
</organism>
<dbReference type="PANTHER" id="PTHR24221:SF653">
    <property type="entry name" value="TRANSPORT ATP-BINDING PROTEIN CYDC"/>
    <property type="match status" value="1"/>
</dbReference>
<evidence type="ECO:0000259" key="8">
    <source>
        <dbReference type="PROSITE" id="PS50893"/>
    </source>
</evidence>
<dbReference type="InterPro" id="IPR011527">
    <property type="entry name" value="ABC1_TM_dom"/>
</dbReference>
<dbReference type="GO" id="GO:0034775">
    <property type="term" value="P:glutathione transmembrane transport"/>
    <property type="evidence" value="ECO:0007669"/>
    <property type="project" value="InterPro"/>
</dbReference>
<dbReference type="SUPFAM" id="SSF52540">
    <property type="entry name" value="P-loop containing nucleoside triphosphate hydrolases"/>
    <property type="match status" value="1"/>
</dbReference>
<feature type="transmembrane region" description="Helical" evidence="7">
    <location>
        <begin position="130"/>
        <end position="151"/>
    </location>
</feature>
<evidence type="ECO:0000313" key="10">
    <source>
        <dbReference type="EMBL" id="CAB4600303.1"/>
    </source>
</evidence>
<dbReference type="GO" id="GO:0016887">
    <property type="term" value="F:ATP hydrolysis activity"/>
    <property type="evidence" value="ECO:0007669"/>
    <property type="project" value="InterPro"/>
</dbReference>
<dbReference type="InterPro" id="IPR036640">
    <property type="entry name" value="ABC1_TM_sf"/>
</dbReference>
<dbReference type="GO" id="GO:0005524">
    <property type="term" value="F:ATP binding"/>
    <property type="evidence" value="ECO:0007669"/>
    <property type="project" value="UniProtKB-KW"/>
</dbReference>
<dbReference type="EMBL" id="CAEZUD010000103">
    <property type="protein sequence ID" value="CAB4600303.1"/>
    <property type="molecule type" value="Genomic_DNA"/>
</dbReference>
<feature type="transmembrane region" description="Helical" evidence="7">
    <location>
        <begin position="15"/>
        <end position="40"/>
    </location>
</feature>
<proteinExistence type="predicted"/>
<dbReference type="PANTHER" id="PTHR24221">
    <property type="entry name" value="ATP-BINDING CASSETTE SUB-FAMILY B"/>
    <property type="match status" value="1"/>
</dbReference>
<keyword evidence="5 7" id="KW-1133">Transmembrane helix</keyword>
<dbReference type="PROSITE" id="PS00211">
    <property type="entry name" value="ABC_TRANSPORTER_1"/>
    <property type="match status" value="1"/>
</dbReference>
<evidence type="ECO:0000256" key="7">
    <source>
        <dbReference type="SAM" id="Phobius"/>
    </source>
</evidence>
<evidence type="ECO:0000256" key="4">
    <source>
        <dbReference type="ARBA" id="ARBA00022840"/>
    </source>
</evidence>
<sequence>MNTLLRHINPHRSRLIVAIALGSFALASSIALLAASGWLISMASTRPPILVLEVAIVSVRFFGLSRGVFRYFGRVIEHDAALKIQSELRISVFKKLNTLKPTAFAHFKRGTLMQQIVNDVEVVQDLWLRLAIPAITSIIAGVAGIGIISILLPSLAAVVAIIFLATAFITPLITALSQGSAHQRAHEAELFESIMKGCESVNESLIFNYQEVLLEQIDVQQDSISVIENRSAKWAGLGSALHSKALGFTLIISILMSAAAFARGDLAGVNVAVLILLPLAIFDGIGTLPLAFSKSIKVLDAIRSLEPILSLADITEEKKIQLHEQELTLEIRNASPILETMNLPEFNGTASPGHPLIVMGKSGFGKSSLLNAILGFVEYRGEISISGHSARQLDTSIYSTLLQDDYLFNTSIRENLKIGKPSASDRELEQILEVVELSELLHSLPDGLGTIVGPFGYNFSGGEKQRLKLARVLLRNTPIFLLDEPFEFLEAHQADRIAKKVMKVLATKTVVIVSHLPLPFTA</sequence>
<keyword evidence="4" id="KW-0067">ATP-binding</keyword>
<gene>
    <name evidence="10" type="ORF">UFOPK1778_01224</name>
</gene>
<evidence type="ECO:0000256" key="2">
    <source>
        <dbReference type="ARBA" id="ARBA00022692"/>
    </source>
</evidence>
<feature type="transmembrane region" description="Helical" evidence="7">
    <location>
        <begin position="157"/>
        <end position="176"/>
    </location>
</feature>
<dbReference type="InterPro" id="IPR003439">
    <property type="entry name" value="ABC_transporter-like_ATP-bd"/>
</dbReference>
<dbReference type="InterPro" id="IPR027417">
    <property type="entry name" value="P-loop_NTPase"/>
</dbReference>
<dbReference type="Pfam" id="PF00005">
    <property type="entry name" value="ABC_tran"/>
    <property type="match status" value="1"/>
</dbReference>
<dbReference type="GO" id="GO:0045454">
    <property type="term" value="P:cell redox homeostasis"/>
    <property type="evidence" value="ECO:0007669"/>
    <property type="project" value="InterPro"/>
</dbReference>
<evidence type="ECO:0000256" key="1">
    <source>
        <dbReference type="ARBA" id="ARBA00004141"/>
    </source>
</evidence>
<feature type="transmembrane region" description="Helical" evidence="7">
    <location>
        <begin position="245"/>
        <end position="262"/>
    </location>
</feature>
<feature type="domain" description="ABC transmembrane type-1" evidence="9">
    <location>
        <begin position="16"/>
        <end position="297"/>
    </location>
</feature>
<dbReference type="NCBIfam" id="TIGR02868">
    <property type="entry name" value="CydC"/>
    <property type="match status" value="1"/>
</dbReference>
<evidence type="ECO:0000256" key="3">
    <source>
        <dbReference type="ARBA" id="ARBA00022741"/>
    </source>
</evidence>
<keyword evidence="2 7" id="KW-0812">Transmembrane</keyword>
<dbReference type="InterPro" id="IPR014223">
    <property type="entry name" value="ABC_CydC/D"/>
</dbReference>
<keyword evidence="6 7" id="KW-0472">Membrane</keyword>
<dbReference type="GO" id="GO:0034040">
    <property type="term" value="F:ATPase-coupled lipid transmembrane transporter activity"/>
    <property type="evidence" value="ECO:0007669"/>
    <property type="project" value="TreeGrafter"/>
</dbReference>
<dbReference type="InterPro" id="IPR003593">
    <property type="entry name" value="AAA+_ATPase"/>
</dbReference>
<evidence type="ECO:0000256" key="5">
    <source>
        <dbReference type="ARBA" id="ARBA00022989"/>
    </source>
</evidence>
<dbReference type="Pfam" id="PF00664">
    <property type="entry name" value="ABC_membrane"/>
    <property type="match status" value="1"/>
</dbReference>
<dbReference type="AlphaFoldDB" id="A0A6J6GKS6"/>
<protein>
    <submittedName>
        <fullName evidence="10">Unannotated protein</fullName>
    </submittedName>
</protein>
<feature type="transmembrane region" description="Helical" evidence="7">
    <location>
        <begin position="268"/>
        <end position="292"/>
    </location>
</feature>
<dbReference type="InterPro" id="IPR017871">
    <property type="entry name" value="ABC_transporter-like_CS"/>
</dbReference>
<feature type="domain" description="ABC transporter" evidence="8">
    <location>
        <begin position="322"/>
        <end position="522"/>
    </location>
</feature>
<name>A0A6J6GKS6_9ZZZZ</name>
<comment type="subcellular location">
    <subcellularLocation>
        <location evidence="1">Membrane</location>
        <topology evidence="1">Multi-pass membrane protein</topology>
    </subcellularLocation>
</comment>
<dbReference type="Gene3D" id="3.40.50.300">
    <property type="entry name" value="P-loop containing nucleotide triphosphate hydrolases"/>
    <property type="match status" value="1"/>
</dbReference>
<dbReference type="GO" id="GO:0016020">
    <property type="term" value="C:membrane"/>
    <property type="evidence" value="ECO:0007669"/>
    <property type="project" value="UniProtKB-SubCell"/>
</dbReference>
<accession>A0A6J6GKS6</accession>
<evidence type="ECO:0000256" key="6">
    <source>
        <dbReference type="ARBA" id="ARBA00023136"/>
    </source>
</evidence>
<keyword evidence="3" id="KW-0547">Nucleotide-binding</keyword>
<dbReference type="GO" id="GO:0140359">
    <property type="term" value="F:ABC-type transporter activity"/>
    <property type="evidence" value="ECO:0007669"/>
    <property type="project" value="InterPro"/>
</dbReference>
<feature type="transmembrane region" description="Helical" evidence="7">
    <location>
        <begin position="46"/>
        <end position="64"/>
    </location>
</feature>
<dbReference type="PROSITE" id="PS50893">
    <property type="entry name" value="ABC_TRANSPORTER_2"/>
    <property type="match status" value="1"/>
</dbReference>
<evidence type="ECO:0000259" key="9">
    <source>
        <dbReference type="PROSITE" id="PS50929"/>
    </source>
</evidence>
<dbReference type="PROSITE" id="PS50929">
    <property type="entry name" value="ABC_TM1F"/>
    <property type="match status" value="1"/>
</dbReference>
<reference evidence="10" key="1">
    <citation type="submission" date="2020-05" db="EMBL/GenBank/DDBJ databases">
        <authorList>
            <person name="Chiriac C."/>
            <person name="Salcher M."/>
            <person name="Ghai R."/>
            <person name="Kavagutti S V."/>
        </authorList>
    </citation>
    <scope>NUCLEOTIDE SEQUENCE</scope>
</reference>
<dbReference type="SUPFAM" id="SSF90123">
    <property type="entry name" value="ABC transporter transmembrane region"/>
    <property type="match status" value="1"/>
</dbReference>
<dbReference type="Gene3D" id="1.20.1560.10">
    <property type="entry name" value="ABC transporter type 1, transmembrane domain"/>
    <property type="match status" value="1"/>
</dbReference>
<dbReference type="SMART" id="SM00382">
    <property type="entry name" value="AAA"/>
    <property type="match status" value="1"/>
</dbReference>